<evidence type="ECO:0000313" key="2">
    <source>
        <dbReference type="Proteomes" id="UP000172353"/>
    </source>
</evidence>
<sequence>MEYKVDEVGKIIIDRISIKEKKITKLVNMFNTILQKKSNKYYKLTHKILYNKEKLEKYSKTVDKDVLIDKLITILLIYDFIYNVFTFELENIEKEQSKAEQKFKNILKDMSKIFNEISNLFNNFKIKF</sequence>
<name>Q9YVV9_MSEPV</name>
<dbReference type="Proteomes" id="UP000172353">
    <property type="component" value="Segment"/>
</dbReference>
<protein>
    <submittedName>
        <fullName evidence="1">Uncharacterized protein</fullName>
    </submittedName>
</protein>
<keyword evidence="2" id="KW-1185">Reference proteome</keyword>
<gene>
    <name evidence="1" type="primary">MSV133</name>
</gene>
<dbReference type="RefSeq" id="NP_048204.1">
    <property type="nucleotide sequence ID" value="NC_001993.1"/>
</dbReference>
<reference evidence="1 2" key="1">
    <citation type="journal article" date="1999" name="J. Virol.">
        <title>The genome of Melanoplus sanguinipes entomopoxvirus.</title>
        <authorList>
            <person name="Afonso C.L."/>
            <person name="Tulman E.R."/>
            <person name="Lu Z."/>
            <person name="Oma E."/>
            <person name="Kutish G.F."/>
            <person name="Rock D.L."/>
        </authorList>
    </citation>
    <scope>NUCLEOTIDE SEQUENCE [LARGE SCALE GENOMIC DNA]</scope>
    <source>
        <strain evidence="1">Tucson</strain>
    </source>
</reference>
<organismHost>
    <name type="scientific">Melanoplus sanguinipes</name>
    <name type="common">Migratory grasshopper</name>
    <dbReference type="NCBI Taxonomy" id="65742"/>
</organismHost>
<organism evidence="1 2">
    <name type="scientific">Melanoplus sanguinipes entomopoxvirus</name>
    <name type="common">MsEPV</name>
    <dbReference type="NCBI Taxonomy" id="83191"/>
    <lineage>
        <taxon>Viruses</taxon>
        <taxon>Varidnaviria</taxon>
        <taxon>Bamfordvirae</taxon>
        <taxon>Nucleocytoviricota</taxon>
        <taxon>Pokkesviricetes</taxon>
        <taxon>Chitovirales</taxon>
        <taxon>Poxviridae</taxon>
        <taxon>Entomopoxvirinae</taxon>
        <taxon>Deltaentomopoxvirus</taxon>
        <taxon>Deltaentomopoxvirus msanguinipes</taxon>
    </lineage>
</organism>
<evidence type="ECO:0000313" key="1">
    <source>
        <dbReference type="EMBL" id="AAC97667.1"/>
    </source>
</evidence>
<dbReference type="GeneID" id="1449930"/>
<dbReference type="PIR" id="T28294">
    <property type="entry name" value="T28294"/>
</dbReference>
<dbReference type="KEGG" id="vg:1449930"/>
<accession>Q9YVV9</accession>
<proteinExistence type="predicted"/>
<dbReference type="EMBL" id="AF063866">
    <property type="protein sequence ID" value="AAC97667.1"/>
    <property type="molecule type" value="Genomic_DNA"/>
</dbReference>